<feature type="domain" description="Rhodanese" evidence="2">
    <location>
        <begin position="76"/>
        <end position="177"/>
    </location>
</feature>
<evidence type="ECO:0000256" key="1">
    <source>
        <dbReference type="SAM" id="MobiDB-lite"/>
    </source>
</evidence>
<sequence length="338" mass="36907">MGFPSITNVGGSLTSAAALTLLAWAVRFFRAAAQQRKQHQREPEDRGSSLRLGKYFCSLTPAAVKSLVDTDPIPNIIVDVRKPDEVAYNPLPQALMGGVNIPVSDVQQALAKRAAGWQSMFPETPAPAKSWLLVFVSDDMDAMRAAAAAAVAVGYEHTAVLEGGVQALSQGALQQREPKQISRDALAALLGVAGERGARAEGVRVLDVRRHDECVLYGSIPGTVHVPADQLPAALKMAPRDWEQVYRSTKPCLDDWLVMQCRDNKRATWAAQIAQDQGWPRVLVHREGVYGWRVHPAVRSYASYKKGEPPPEPEPFQSEPLDAGRSKFELAQLGMRSL</sequence>
<accession>A0AAV1IC84</accession>
<dbReference type="SUPFAM" id="SSF52821">
    <property type="entry name" value="Rhodanese/Cell cycle control phosphatase"/>
    <property type="match status" value="2"/>
</dbReference>
<feature type="region of interest" description="Disordered" evidence="1">
    <location>
        <begin position="303"/>
        <end position="324"/>
    </location>
</feature>
<dbReference type="PANTHER" id="PTHR44086:SF10">
    <property type="entry name" value="THIOSULFATE SULFURTRANSFERASE_RHODANESE-LIKE DOMAIN-CONTAINING PROTEIN 3"/>
    <property type="match status" value="1"/>
</dbReference>
<dbReference type="Pfam" id="PF00581">
    <property type="entry name" value="Rhodanese"/>
    <property type="match status" value="2"/>
</dbReference>
<dbReference type="EMBL" id="CAUYUE010000011">
    <property type="protein sequence ID" value="CAK0784964.1"/>
    <property type="molecule type" value="Genomic_DNA"/>
</dbReference>
<dbReference type="Proteomes" id="UP001314263">
    <property type="component" value="Unassembled WGS sequence"/>
</dbReference>
<dbReference type="InterPro" id="IPR001763">
    <property type="entry name" value="Rhodanese-like_dom"/>
</dbReference>
<dbReference type="AlphaFoldDB" id="A0AAV1IC84"/>
<gene>
    <name evidence="3" type="ORF">CVIRNUC_008169</name>
</gene>
<name>A0AAV1IC84_9CHLO</name>
<evidence type="ECO:0000313" key="4">
    <source>
        <dbReference type="Proteomes" id="UP001314263"/>
    </source>
</evidence>
<proteinExistence type="predicted"/>
<dbReference type="PROSITE" id="PS50206">
    <property type="entry name" value="RHODANESE_3"/>
    <property type="match status" value="2"/>
</dbReference>
<evidence type="ECO:0000313" key="3">
    <source>
        <dbReference type="EMBL" id="CAK0784964.1"/>
    </source>
</evidence>
<comment type="caution">
    <text evidence="3">The sequence shown here is derived from an EMBL/GenBank/DDBJ whole genome shotgun (WGS) entry which is preliminary data.</text>
</comment>
<dbReference type="GO" id="GO:0004792">
    <property type="term" value="F:thiosulfate-cyanide sulfurtransferase activity"/>
    <property type="evidence" value="ECO:0007669"/>
    <property type="project" value="TreeGrafter"/>
</dbReference>
<protein>
    <recommendedName>
        <fullName evidence="2">Rhodanese domain-containing protein</fullName>
    </recommendedName>
</protein>
<evidence type="ECO:0000259" key="2">
    <source>
        <dbReference type="PROSITE" id="PS50206"/>
    </source>
</evidence>
<dbReference type="Gene3D" id="3.40.250.10">
    <property type="entry name" value="Rhodanese-like domain"/>
    <property type="match status" value="2"/>
</dbReference>
<feature type="domain" description="Rhodanese" evidence="2">
    <location>
        <begin position="199"/>
        <end position="299"/>
    </location>
</feature>
<dbReference type="InterPro" id="IPR036873">
    <property type="entry name" value="Rhodanese-like_dom_sf"/>
</dbReference>
<reference evidence="3 4" key="1">
    <citation type="submission" date="2023-10" db="EMBL/GenBank/DDBJ databases">
        <authorList>
            <person name="Maclean D."/>
            <person name="Macfadyen A."/>
        </authorList>
    </citation>
    <scope>NUCLEOTIDE SEQUENCE [LARGE SCALE GENOMIC DNA]</scope>
</reference>
<dbReference type="PANTHER" id="PTHR44086">
    <property type="entry name" value="THIOSULFATE SULFURTRANSFERASE RDL2, MITOCHONDRIAL-RELATED"/>
    <property type="match status" value="1"/>
</dbReference>
<organism evidence="3 4">
    <name type="scientific">Coccomyxa viridis</name>
    <dbReference type="NCBI Taxonomy" id="1274662"/>
    <lineage>
        <taxon>Eukaryota</taxon>
        <taxon>Viridiplantae</taxon>
        <taxon>Chlorophyta</taxon>
        <taxon>core chlorophytes</taxon>
        <taxon>Trebouxiophyceae</taxon>
        <taxon>Trebouxiophyceae incertae sedis</taxon>
        <taxon>Coccomyxaceae</taxon>
        <taxon>Coccomyxa</taxon>
    </lineage>
</organism>
<keyword evidence="4" id="KW-1185">Reference proteome</keyword>